<dbReference type="EnsemblPlants" id="AES75364">
    <property type="protein sequence ID" value="AES75364"/>
    <property type="gene ID" value="MTR_6g042690"/>
</dbReference>
<protein>
    <recommendedName>
        <fullName evidence="4 12">Pectinesterase</fullName>
        <ecNumber evidence="4 12">3.1.1.11</ecNumber>
    </recommendedName>
</protein>
<dbReference type="PANTHER" id="PTHR31321:SF76">
    <property type="entry name" value="PECTINESTERASE 10-RELATED"/>
    <property type="match status" value="1"/>
</dbReference>
<dbReference type="PaxDb" id="3880-AES75364"/>
<evidence type="ECO:0000256" key="10">
    <source>
        <dbReference type="ARBA" id="ARBA00057335"/>
    </source>
</evidence>
<evidence type="ECO:0000256" key="11">
    <source>
        <dbReference type="PROSITE-ProRule" id="PRU10040"/>
    </source>
</evidence>
<evidence type="ECO:0000313" key="16">
    <source>
        <dbReference type="Proteomes" id="UP000002051"/>
    </source>
</evidence>
<dbReference type="SUPFAM" id="SSF51126">
    <property type="entry name" value="Pectin lyase-like"/>
    <property type="match status" value="1"/>
</dbReference>
<dbReference type="PROSITE" id="PS00503">
    <property type="entry name" value="PECTINESTERASE_2"/>
    <property type="match status" value="1"/>
</dbReference>
<feature type="chain" id="PRO_5014485691" description="Pectinesterase" evidence="12">
    <location>
        <begin position="24"/>
        <end position="333"/>
    </location>
</feature>
<comment type="similarity">
    <text evidence="3">Belongs to the pectinesterase family.</text>
</comment>
<dbReference type="InterPro" id="IPR033131">
    <property type="entry name" value="Pectinesterase_Asp_AS"/>
</dbReference>
<reference evidence="14 16" key="1">
    <citation type="journal article" date="2011" name="Nature">
        <title>The Medicago genome provides insight into the evolution of rhizobial symbioses.</title>
        <authorList>
            <person name="Young N.D."/>
            <person name="Debelle F."/>
            <person name="Oldroyd G.E."/>
            <person name="Geurts R."/>
            <person name="Cannon S.B."/>
            <person name="Udvardi M.K."/>
            <person name="Benedito V.A."/>
            <person name="Mayer K.F."/>
            <person name="Gouzy J."/>
            <person name="Schoof H."/>
            <person name="Van de Peer Y."/>
            <person name="Proost S."/>
            <person name="Cook D.R."/>
            <person name="Meyers B.C."/>
            <person name="Spannagl M."/>
            <person name="Cheung F."/>
            <person name="De Mita S."/>
            <person name="Krishnakumar V."/>
            <person name="Gundlach H."/>
            <person name="Zhou S."/>
            <person name="Mudge J."/>
            <person name="Bharti A.K."/>
            <person name="Murray J.D."/>
            <person name="Naoumkina M.A."/>
            <person name="Rosen B."/>
            <person name="Silverstein K.A."/>
            <person name="Tang H."/>
            <person name="Rombauts S."/>
            <person name="Zhao P.X."/>
            <person name="Zhou P."/>
            <person name="Barbe V."/>
            <person name="Bardou P."/>
            <person name="Bechner M."/>
            <person name="Bellec A."/>
            <person name="Berger A."/>
            <person name="Berges H."/>
            <person name="Bidwell S."/>
            <person name="Bisseling T."/>
            <person name="Choisne N."/>
            <person name="Couloux A."/>
            <person name="Denny R."/>
            <person name="Deshpande S."/>
            <person name="Dai X."/>
            <person name="Doyle J.J."/>
            <person name="Dudez A.M."/>
            <person name="Farmer A.D."/>
            <person name="Fouteau S."/>
            <person name="Franken C."/>
            <person name="Gibelin C."/>
            <person name="Gish J."/>
            <person name="Goldstein S."/>
            <person name="Gonzalez A.J."/>
            <person name="Green P.J."/>
            <person name="Hallab A."/>
            <person name="Hartog M."/>
            <person name="Hua A."/>
            <person name="Humphray S.J."/>
            <person name="Jeong D.H."/>
            <person name="Jing Y."/>
            <person name="Jocker A."/>
            <person name="Kenton S.M."/>
            <person name="Kim D.J."/>
            <person name="Klee K."/>
            <person name="Lai H."/>
            <person name="Lang C."/>
            <person name="Lin S."/>
            <person name="Macmil S.L."/>
            <person name="Magdelenat G."/>
            <person name="Matthews L."/>
            <person name="McCorrison J."/>
            <person name="Monaghan E.L."/>
            <person name="Mun J.H."/>
            <person name="Najar F.Z."/>
            <person name="Nicholson C."/>
            <person name="Noirot C."/>
            <person name="O'Bleness M."/>
            <person name="Paule C.R."/>
            <person name="Poulain J."/>
            <person name="Prion F."/>
            <person name="Qin B."/>
            <person name="Qu C."/>
            <person name="Retzel E.F."/>
            <person name="Riddle C."/>
            <person name="Sallet E."/>
            <person name="Samain S."/>
            <person name="Samson N."/>
            <person name="Sanders I."/>
            <person name="Saurat O."/>
            <person name="Scarpelli C."/>
            <person name="Schiex T."/>
            <person name="Segurens B."/>
            <person name="Severin A.J."/>
            <person name="Sherrier D.J."/>
            <person name="Shi R."/>
            <person name="Sims S."/>
            <person name="Singer S.R."/>
            <person name="Sinharoy S."/>
            <person name="Sterck L."/>
            <person name="Viollet A."/>
            <person name="Wang B.B."/>
            <person name="Wang K."/>
            <person name="Wang M."/>
            <person name="Wang X."/>
            <person name="Warfsmann J."/>
            <person name="Weissenbach J."/>
            <person name="White D.D."/>
            <person name="White J.D."/>
            <person name="Wiley G.B."/>
            <person name="Wincker P."/>
            <person name="Xing Y."/>
            <person name="Yang L."/>
            <person name="Yao Z."/>
            <person name="Ying F."/>
            <person name="Zhai J."/>
            <person name="Zhou L."/>
            <person name="Zuber A."/>
            <person name="Denarie J."/>
            <person name="Dixon R.A."/>
            <person name="May G.D."/>
            <person name="Schwartz D.C."/>
            <person name="Rogers J."/>
            <person name="Quetier F."/>
            <person name="Town C.D."/>
            <person name="Roe B.A."/>
        </authorList>
    </citation>
    <scope>NUCLEOTIDE SEQUENCE [LARGE SCALE GENOMIC DNA]</scope>
    <source>
        <strain evidence="14">A17</strain>
        <strain evidence="15 16">cv. Jemalong A17</strain>
    </source>
</reference>
<dbReference type="UniPathway" id="UPA00545">
    <property type="reaction ID" value="UER00823"/>
</dbReference>
<evidence type="ECO:0000256" key="1">
    <source>
        <dbReference type="ARBA" id="ARBA00004191"/>
    </source>
</evidence>
<dbReference type="GO" id="GO:0045490">
    <property type="term" value="P:pectin catabolic process"/>
    <property type="evidence" value="ECO:0000318"/>
    <property type="project" value="GO_Central"/>
</dbReference>
<dbReference type="FunFam" id="2.160.20.10:FF:000013">
    <property type="entry name" value="Pectinesterase"/>
    <property type="match status" value="1"/>
</dbReference>
<evidence type="ECO:0000256" key="8">
    <source>
        <dbReference type="ARBA" id="ARBA00023180"/>
    </source>
</evidence>
<keyword evidence="5" id="KW-0134">Cell wall</keyword>
<evidence type="ECO:0000313" key="14">
    <source>
        <dbReference type="EMBL" id="AES75364.1"/>
    </source>
</evidence>
<dbReference type="InterPro" id="IPR012334">
    <property type="entry name" value="Pectin_lyas_fold"/>
</dbReference>
<dbReference type="eggNOG" id="ENOG502QVK0">
    <property type="taxonomic scope" value="Eukaryota"/>
</dbReference>
<feature type="active site" evidence="11">
    <location>
        <position position="193"/>
    </location>
</feature>
<dbReference type="EMBL" id="CM001222">
    <property type="protein sequence ID" value="AES75364.1"/>
    <property type="molecule type" value="Genomic_DNA"/>
</dbReference>
<keyword evidence="16" id="KW-1185">Reference proteome</keyword>
<dbReference type="PANTHER" id="PTHR31321">
    <property type="entry name" value="ACYL-COA THIOESTER HYDROLASE YBHC-RELATED"/>
    <property type="match status" value="1"/>
</dbReference>
<evidence type="ECO:0000256" key="2">
    <source>
        <dbReference type="ARBA" id="ARBA00005184"/>
    </source>
</evidence>
<gene>
    <name evidence="14" type="ordered locus">MTR_6g042690</name>
</gene>
<comment type="subcellular location">
    <subcellularLocation>
        <location evidence="1">Secreted</location>
        <location evidence="1">Cell wall</location>
    </subcellularLocation>
</comment>
<evidence type="ECO:0000256" key="7">
    <source>
        <dbReference type="ARBA" id="ARBA00023085"/>
    </source>
</evidence>
<keyword evidence="7 12" id="KW-0063">Aspartyl esterase</keyword>
<comment type="pathway">
    <text evidence="2 12">Glycan metabolism; pectin degradation; 2-dehydro-3-deoxy-D-gluconate from pectin: step 1/5.</text>
</comment>
<accession>G7KIW9</accession>
<evidence type="ECO:0000256" key="5">
    <source>
        <dbReference type="ARBA" id="ARBA00022512"/>
    </source>
</evidence>
<evidence type="ECO:0000256" key="3">
    <source>
        <dbReference type="ARBA" id="ARBA00008891"/>
    </source>
</evidence>
<evidence type="ECO:0000256" key="4">
    <source>
        <dbReference type="ARBA" id="ARBA00013229"/>
    </source>
</evidence>
<evidence type="ECO:0000256" key="12">
    <source>
        <dbReference type="RuleBase" id="RU000589"/>
    </source>
</evidence>
<keyword evidence="5" id="KW-0964">Secreted</keyword>
<feature type="domain" description="Pectinesterase catalytic" evidence="13">
    <location>
        <begin position="39"/>
        <end position="320"/>
    </location>
</feature>
<dbReference type="Proteomes" id="UP000002051">
    <property type="component" value="Chromosome 6"/>
</dbReference>
<dbReference type="STRING" id="3880.G7KIW9"/>
<dbReference type="InterPro" id="IPR000070">
    <property type="entry name" value="Pectinesterase_cat"/>
</dbReference>
<dbReference type="EC" id="3.1.1.11" evidence="4 12"/>
<sequence>MFRLFLVPFIFLLVGLVVQETNGQYYKKVGNKIFPFSTIVVDQSGNGHFSTIQSAIDSIPFYNTNWVAIRVKAGIYRASPRRKSCDPTEQILHYIGRGLGKRKTIVEWYDPDGPERSPTFSILADNIHVRCMSFRNSYNNPINGNRKLRAVATTVSGDKVNFFRVAFYGYQDTLYDANGRHYYKLCTIQGAVDFIFGAGQSLFERCSISVIGGGFITAQGRESPNDTNGFVFKDCHIFGNANTYLGRPWRPYARVLFYKTNMTKIVEPSGWDSWSPDGREDLSTYAEYGNFGPGADTSKRVSWAKKLDLSTVENMANLNFINTPEEWINYQPF</sequence>
<evidence type="ECO:0000256" key="6">
    <source>
        <dbReference type="ARBA" id="ARBA00022801"/>
    </source>
</evidence>
<dbReference type="GO" id="GO:0042545">
    <property type="term" value="P:cell wall modification"/>
    <property type="evidence" value="ECO:0007669"/>
    <property type="project" value="UniProtKB-UniRule"/>
</dbReference>
<name>G7KIW9_MEDTR</name>
<dbReference type="Gene3D" id="2.160.20.10">
    <property type="entry name" value="Single-stranded right-handed beta-helix, Pectin lyase-like"/>
    <property type="match status" value="1"/>
</dbReference>
<comment type="function">
    <text evidence="10">Acts in the modification of cell walls via demethylesterification of cell wall pectin.</text>
</comment>
<feature type="signal peptide" evidence="12">
    <location>
        <begin position="1"/>
        <end position="23"/>
    </location>
</feature>
<keyword evidence="8" id="KW-0325">Glycoprotein</keyword>
<evidence type="ECO:0000256" key="9">
    <source>
        <dbReference type="ARBA" id="ARBA00047928"/>
    </source>
</evidence>
<comment type="catalytic activity">
    <reaction evidence="9 12">
        <text>[(1-&gt;4)-alpha-D-galacturonosyl methyl ester](n) + n H2O = [(1-&gt;4)-alpha-D-galacturonosyl](n) + n methanol + n H(+)</text>
        <dbReference type="Rhea" id="RHEA:22380"/>
        <dbReference type="Rhea" id="RHEA-COMP:14570"/>
        <dbReference type="Rhea" id="RHEA-COMP:14573"/>
        <dbReference type="ChEBI" id="CHEBI:15377"/>
        <dbReference type="ChEBI" id="CHEBI:15378"/>
        <dbReference type="ChEBI" id="CHEBI:17790"/>
        <dbReference type="ChEBI" id="CHEBI:140522"/>
        <dbReference type="ChEBI" id="CHEBI:140523"/>
        <dbReference type="EC" id="3.1.1.11"/>
    </reaction>
</comment>
<evidence type="ECO:0000259" key="13">
    <source>
        <dbReference type="Pfam" id="PF01095"/>
    </source>
</evidence>
<evidence type="ECO:0000313" key="15">
    <source>
        <dbReference type="EnsemblPlants" id="AES75364"/>
    </source>
</evidence>
<proteinExistence type="inferred from homology"/>
<dbReference type="OMA" id="SKMQPSR"/>
<dbReference type="HOGENOM" id="CLU_012243_3_0_1"/>
<dbReference type="GO" id="GO:0030599">
    <property type="term" value="F:pectinesterase activity"/>
    <property type="evidence" value="ECO:0000318"/>
    <property type="project" value="GO_Central"/>
</dbReference>
<reference evidence="14 16" key="2">
    <citation type="journal article" date="2014" name="BMC Genomics">
        <title>An improved genome release (version Mt4.0) for the model legume Medicago truncatula.</title>
        <authorList>
            <person name="Tang H."/>
            <person name="Krishnakumar V."/>
            <person name="Bidwell S."/>
            <person name="Rosen B."/>
            <person name="Chan A."/>
            <person name="Zhou S."/>
            <person name="Gentzbittel L."/>
            <person name="Childs K.L."/>
            <person name="Yandell M."/>
            <person name="Gundlach H."/>
            <person name="Mayer K.F."/>
            <person name="Schwartz D.C."/>
            <person name="Town C.D."/>
        </authorList>
    </citation>
    <scope>GENOME REANNOTATION</scope>
    <source>
        <strain evidence="15 16">cv. Jemalong A17</strain>
    </source>
</reference>
<reference evidence="15" key="3">
    <citation type="submission" date="2015-04" db="UniProtKB">
        <authorList>
            <consortium name="EnsemblPlants"/>
        </authorList>
    </citation>
    <scope>IDENTIFICATION</scope>
    <source>
        <strain evidence="15">cv. Jemalong A17</strain>
    </source>
</reference>
<dbReference type="Pfam" id="PF01095">
    <property type="entry name" value="Pectinesterase"/>
    <property type="match status" value="1"/>
</dbReference>
<dbReference type="InterPro" id="IPR011050">
    <property type="entry name" value="Pectin_lyase_fold/virulence"/>
</dbReference>
<organism evidence="14 16">
    <name type="scientific">Medicago truncatula</name>
    <name type="common">Barrel medic</name>
    <name type="synonym">Medicago tribuloides</name>
    <dbReference type="NCBI Taxonomy" id="3880"/>
    <lineage>
        <taxon>Eukaryota</taxon>
        <taxon>Viridiplantae</taxon>
        <taxon>Streptophyta</taxon>
        <taxon>Embryophyta</taxon>
        <taxon>Tracheophyta</taxon>
        <taxon>Spermatophyta</taxon>
        <taxon>Magnoliopsida</taxon>
        <taxon>eudicotyledons</taxon>
        <taxon>Gunneridae</taxon>
        <taxon>Pentapetalae</taxon>
        <taxon>rosids</taxon>
        <taxon>fabids</taxon>
        <taxon>Fabales</taxon>
        <taxon>Fabaceae</taxon>
        <taxon>Papilionoideae</taxon>
        <taxon>50 kb inversion clade</taxon>
        <taxon>NPAAA clade</taxon>
        <taxon>Hologalegina</taxon>
        <taxon>IRL clade</taxon>
        <taxon>Trifolieae</taxon>
        <taxon>Medicago</taxon>
    </lineage>
</organism>
<keyword evidence="6 12" id="KW-0378">Hydrolase</keyword>
<keyword evidence="12" id="KW-0732">Signal</keyword>
<dbReference type="AlphaFoldDB" id="G7KIW9"/>